<feature type="non-terminal residue" evidence="3">
    <location>
        <position position="236"/>
    </location>
</feature>
<feature type="transmembrane region" description="Helical" evidence="1">
    <location>
        <begin position="212"/>
        <end position="230"/>
    </location>
</feature>
<dbReference type="EMBL" id="JAUKTV010000006">
    <property type="protein sequence ID" value="KAK0736327.1"/>
    <property type="molecule type" value="Genomic_DNA"/>
</dbReference>
<dbReference type="Proteomes" id="UP001172159">
    <property type="component" value="Unassembled WGS sequence"/>
</dbReference>
<dbReference type="InterPro" id="IPR046529">
    <property type="entry name" value="DUF6594"/>
</dbReference>
<feature type="domain" description="DUF6594" evidence="2">
    <location>
        <begin position="45"/>
        <end position="224"/>
    </location>
</feature>
<proteinExistence type="predicted"/>
<accession>A0AA40EFD0</accession>
<feature type="transmembrane region" description="Helical" evidence="1">
    <location>
        <begin position="183"/>
        <end position="205"/>
    </location>
</feature>
<reference evidence="3" key="1">
    <citation type="submission" date="2023-06" db="EMBL/GenBank/DDBJ databases">
        <title>Genome-scale phylogeny and comparative genomics of the fungal order Sordariales.</title>
        <authorList>
            <consortium name="Lawrence Berkeley National Laboratory"/>
            <person name="Hensen N."/>
            <person name="Bonometti L."/>
            <person name="Westerberg I."/>
            <person name="Brannstrom I.O."/>
            <person name="Guillou S."/>
            <person name="Cros-Aarteil S."/>
            <person name="Calhoun S."/>
            <person name="Haridas S."/>
            <person name="Kuo A."/>
            <person name="Mondo S."/>
            <person name="Pangilinan J."/>
            <person name="Riley R."/>
            <person name="Labutti K."/>
            <person name="Andreopoulos B."/>
            <person name="Lipzen A."/>
            <person name="Chen C."/>
            <person name="Yanf M."/>
            <person name="Daum C."/>
            <person name="Ng V."/>
            <person name="Clum A."/>
            <person name="Steindorff A."/>
            <person name="Ohm R."/>
            <person name="Martin F."/>
            <person name="Silar P."/>
            <person name="Natvig D."/>
            <person name="Lalanne C."/>
            <person name="Gautier V."/>
            <person name="Ament-Velasquez S.L."/>
            <person name="Kruys A."/>
            <person name="Hutchinson M.I."/>
            <person name="Powell A.J."/>
            <person name="Barry K."/>
            <person name="Miller A.N."/>
            <person name="Grigoriev I.V."/>
            <person name="Debuchy R."/>
            <person name="Gladieux P."/>
            <person name="Thoren M.H."/>
            <person name="Johannesson H."/>
        </authorList>
    </citation>
    <scope>NUCLEOTIDE SEQUENCE</scope>
    <source>
        <strain evidence="3">CBS 540.89</strain>
    </source>
</reference>
<keyword evidence="1" id="KW-0812">Transmembrane</keyword>
<gene>
    <name evidence="3" type="ORF">B0T21DRAFT_289238</name>
</gene>
<evidence type="ECO:0000259" key="2">
    <source>
        <dbReference type="Pfam" id="PF20237"/>
    </source>
</evidence>
<keyword evidence="4" id="KW-1185">Reference proteome</keyword>
<evidence type="ECO:0000313" key="3">
    <source>
        <dbReference type="EMBL" id="KAK0736327.1"/>
    </source>
</evidence>
<dbReference type="Pfam" id="PF20237">
    <property type="entry name" value="DUF6594"/>
    <property type="match status" value="1"/>
</dbReference>
<feature type="transmembrane region" description="Helical" evidence="1">
    <location>
        <begin position="158"/>
        <end position="177"/>
    </location>
</feature>
<organism evidence="3 4">
    <name type="scientific">Apiosordaria backusii</name>
    <dbReference type="NCBI Taxonomy" id="314023"/>
    <lineage>
        <taxon>Eukaryota</taxon>
        <taxon>Fungi</taxon>
        <taxon>Dikarya</taxon>
        <taxon>Ascomycota</taxon>
        <taxon>Pezizomycotina</taxon>
        <taxon>Sordariomycetes</taxon>
        <taxon>Sordariomycetidae</taxon>
        <taxon>Sordariales</taxon>
        <taxon>Lasiosphaeriaceae</taxon>
        <taxon>Apiosordaria</taxon>
    </lineage>
</organism>
<comment type="caution">
    <text evidence="3">The sequence shown here is derived from an EMBL/GenBank/DDBJ whole genome shotgun (WGS) entry which is preliminary data.</text>
</comment>
<protein>
    <recommendedName>
        <fullName evidence="2">DUF6594 domain-containing protein</fullName>
    </recommendedName>
</protein>
<sequence>TLEDEGDFHFLKLEFLHRLNITQLGVKLVRLKSEIQRGGSASEGTLEILQNNLKDYTSAIRDYRFIHTQKAVPKADMMSRKLLMERFFQTPSDFSEPFYSHYAYFADADAKFDPMRDAFMTHLLVRLTYSHEERRQCSKEFRQGKKPKQVSKFVDRSVRLIVSITGGLSLVTPMVIMSLQPSLLKSLVTVSVAVLLFAFGLAFGVRVSNAETLVSTATYAAVLVVFVGVSNPQTQG</sequence>
<evidence type="ECO:0000313" key="4">
    <source>
        <dbReference type="Proteomes" id="UP001172159"/>
    </source>
</evidence>
<keyword evidence="1" id="KW-1133">Transmembrane helix</keyword>
<name>A0AA40EFD0_9PEZI</name>
<dbReference type="AlphaFoldDB" id="A0AA40EFD0"/>
<keyword evidence="1" id="KW-0472">Membrane</keyword>
<evidence type="ECO:0000256" key="1">
    <source>
        <dbReference type="SAM" id="Phobius"/>
    </source>
</evidence>